<dbReference type="PROSITE" id="PS50005">
    <property type="entry name" value="TPR"/>
    <property type="match status" value="1"/>
</dbReference>
<dbReference type="SUPFAM" id="SSF48452">
    <property type="entry name" value="TPR-like"/>
    <property type="match status" value="1"/>
</dbReference>
<dbReference type="RefSeq" id="WP_344979562.1">
    <property type="nucleotide sequence ID" value="NZ_BAABFN010000005.1"/>
</dbReference>
<dbReference type="InterPro" id="IPR011990">
    <property type="entry name" value="TPR-like_helical_dom_sf"/>
</dbReference>
<keyword evidence="3" id="KW-1185">Reference proteome</keyword>
<evidence type="ECO:0008006" key="4">
    <source>
        <dbReference type="Google" id="ProtNLM"/>
    </source>
</evidence>
<keyword evidence="1" id="KW-0802">TPR repeat</keyword>
<dbReference type="EMBL" id="BAABFN010000005">
    <property type="protein sequence ID" value="GAA4313464.1"/>
    <property type="molecule type" value="Genomic_DNA"/>
</dbReference>
<sequence length="510" mass="58578">MKYLLLLILSACLLTPETEPVTAAPLSDIPTAAGRPFDFNTRCREAYRLIMMTRLDAGAQLLAAEKRDHPDNLAPYFLDNYIDFLRLFFHEDPKEYAALKAHRDQRLELMSKGDTRSPFYLYTLAMLHFQWAVCKIKFGENWSAVWEFRKAYSQIRDNQKKFPDFSPNKILLGSMQTVIGTVPESYRWITGILGFSGGNVSRGMEQLRSYVDDASPEGTLFHDEACFYYAYLRFYVAHEPDAVFRFIREEQLDVVNNQLFAFMAANLALNNHMGDDGLRILAARKTGPGYLDMPILDYEIGVLKLNHLELDEAIASLRRFTSTFKGKFYVKDALYKLSLACYLNGNTAEAGQYRKLIESRGNTSTDADKAALREARKGRWPNAVILRARLLGDGGYFHQALDLLSRHKVGDFTQLIDKIEYAYFLARIYDELEEDNRAIPLYEATIKVGASRPEYYAARAALQLGFIYEQRKDKTRALQYFKKCLDMKEEEYKSSLDQRAKAGINRLTAR</sequence>
<evidence type="ECO:0000256" key="1">
    <source>
        <dbReference type="PROSITE-ProRule" id="PRU00339"/>
    </source>
</evidence>
<feature type="repeat" description="TPR" evidence="1">
    <location>
        <begin position="458"/>
        <end position="491"/>
    </location>
</feature>
<dbReference type="Gene3D" id="1.25.40.10">
    <property type="entry name" value="Tetratricopeptide repeat domain"/>
    <property type="match status" value="2"/>
</dbReference>
<organism evidence="2 3">
    <name type="scientific">Compostibacter hankyongensis</name>
    <dbReference type="NCBI Taxonomy" id="1007089"/>
    <lineage>
        <taxon>Bacteria</taxon>
        <taxon>Pseudomonadati</taxon>
        <taxon>Bacteroidota</taxon>
        <taxon>Chitinophagia</taxon>
        <taxon>Chitinophagales</taxon>
        <taxon>Chitinophagaceae</taxon>
        <taxon>Compostibacter</taxon>
    </lineage>
</organism>
<dbReference type="Proteomes" id="UP001501207">
    <property type="component" value="Unassembled WGS sequence"/>
</dbReference>
<accession>A0ABP8FY95</accession>
<evidence type="ECO:0000313" key="3">
    <source>
        <dbReference type="Proteomes" id="UP001501207"/>
    </source>
</evidence>
<dbReference type="Pfam" id="PF13181">
    <property type="entry name" value="TPR_8"/>
    <property type="match status" value="1"/>
</dbReference>
<proteinExistence type="predicted"/>
<reference evidence="3" key="1">
    <citation type="journal article" date="2019" name="Int. J. Syst. Evol. Microbiol.">
        <title>The Global Catalogue of Microorganisms (GCM) 10K type strain sequencing project: providing services to taxonomists for standard genome sequencing and annotation.</title>
        <authorList>
            <consortium name="The Broad Institute Genomics Platform"/>
            <consortium name="The Broad Institute Genome Sequencing Center for Infectious Disease"/>
            <person name="Wu L."/>
            <person name="Ma J."/>
        </authorList>
    </citation>
    <scope>NUCLEOTIDE SEQUENCE [LARGE SCALE GENOMIC DNA]</scope>
    <source>
        <strain evidence="3">JCM 17664</strain>
    </source>
</reference>
<dbReference type="InterPro" id="IPR019734">
    <property type="entry name" value="TPR_rpt"/>
</dbReference>
<protein>
    <recommendedName>
        <fullName evidence="4">Tetratricopeptide repeat protein</fullName>
    </recommendedName>
</protein>
<dbReference type="SMART" id="SM00028">
    <property type="entry name" value="TPR"/>
    <property type="match status" value="2"/>
</dbReference>
<comment type="caution">
    <text evidence="2">The sequence shown here is derived from an EMBL/GenBank/DDBJ whole genome shotgun (WGS) entry which is preliminary data.</text>
</comment>
<name>A0ABP8FY95_9BACT</name>
<evidence type="ECO:0000313" key="2">
    <source>
        <dbReference type="EMBL" id="GAA4313464.1"/>
    </source>
</evidence>
<gene>
    <name evidence="2" type="ORF">GCM10023143_23750</name>
</gene>